<dbReference type="PANTHER" id="PTHR33823:SF4">
    <property type="entry name" value="GENERAL STRESS PROTEIN 16O"/>
    <property type="match status" value="1"/>
</dbReference>
<dbReference type="PROSITE" id="PS51128">
    <property type="entry name" value="ZF_DKSA_2"/>
    <property type="match status" value="1"/>
</dbReference>
<dbReference type="SUPFAM" id="SSF57716">
    <property type="entry name" value="Glucocorticoid receptor-like (DNA-binding domain)"/>
    <property type="match status" value="1"/>
</dbReference>
<accession>A0A285TAY0</accession>
<evidence type="ECO:0000313" key="6">
    <source>
        <dbReference type="EMBL" id="SOC16738.1"/>
    </source>
</evidence>
<evidence type="ECO:0000256" key="3">
    <source>
        <dbReference type="ARBA" id="ARBA00022833"/>
    </source>
</evidence>
<dbReference type="InterPro" id="IPR037187">
    <property type="entry name" value="DnaK_N"/>
</dbReference>
<dbReference type="InterPro" id="IPR014240">
    <property type="entry name" value="YteA"/>
</dbReference>
<dbReference type="SUPFAM" id="SSF109635">
    <property type="entry name" value="DnaK suppressor protein DksA, alpha-hairpin domain"/>
    <property type="match status" value="1"/>
</dbReference>
<evidence type="ECO:0000256" key="1">
    <source>
        <dbReference type="ARBA" id="ARBA00022723"/>
    </source>
</evidence>
<proteinExistence type="predicted"/>
<evidence type="ECO:0000259" key="5">
    <source>
        <dbReference type="Pfam" id="PF01258"/>
    </source>
</evidence>
<dbReference type="NCBIfam" id="TIGR02890">
    <property type="entry name" value="bacill_yteA"/>
    <property type="match status" value="1"/>
</dbReference>
<evidence type="ECO:0000313" key="7">
    <source>
        <dbReference type="Proteomes" id="UP000219636"/>
    </source>
</evidence>
<evidence type="ECO:0000256" key="4">
    <source>
        <dbReference type="PROSITE-ProRule" id="PRU00510"/>
    </source>
</evidence>
<keyword evidence="3" id="KW-0862">Zinc</keyword>
<dbReference type="PANTHER" id="PTHR33823">
    <property type="entry name" value="RNA POLYMERASE-BINDING TRANSCRIPTION FACTOR DKSA-RELATED"/>
    <property type="match status" value="1"/>
</dbReference>
<sequence length="253" mass="29432">MNSKVIFYFIITSFDSFILQLRKDVINILTEQQKSHLKKILLEQKESLVRDSDYDDEYLERGSMRDSVDELSMVDNHPADLGTELYEREKDMALKVHDEDELAKVTAALEKMENGTYGVCEVCHEDIPYERLEALPYTAFCIEHTDAKDIPKGRPVEEQVILPPVDNSFSGRDDKDDIHDYEDTFQLVARYGTSETPSDFEGDFDDFGDLYDDNEEVAANDEFESYHVSEKDMLTQQVSRRQVEEARKYDYLE</sequence>
<organism evidence="6 7">
    <name type="scientific">Ureibacillus xyleni</name>
    <dbReference type="NCBI Taxonomy" id="614648"/>
    <lineage>
        <taxon>Bacteria</taxon>
        <taxon>Bacillati</taxon>
        <taxon>Bacillota</taxon>
        <taxon>Bacilli</taxon>
        <taxon>Bacillales</taxon>
        <taxon>Caryophanaceae</taxon>
        <taxon>Ureibacillus</taxon>
    </lineage>
</organism>
<dbReference type="Gene3D" id="1.20.120.910">
    <property type="entry name" value="DksA, coiled-coil domain"/>
    <property type="match status" value="1"/>
</dbReference>
<name>A0A285TAY0_9BACL</name>
<dbReference type="Proteomes" id="UP000219636">
    <property type="component" value="Unassembled WGS sequence"/>
</dbReference>
<protein>
    <submittedName>
        <fullName evidence="6">TraR/DksA family transcriptional regulator</fullName>
    </submittedName>
</protein>
<gene>
    <name evidence="6" type="ORF">SAMN05880501_10992</name>
</gene>
<keyword evidence="7" id="KW-1185">Reference proteome</keyword>
<dbReference type="AlphaFoldDB" id="A0A285TAY0"/>
<dbReference type="EMBL" id="OBMQ01000009">
    <property type="protein sequence ID" value="SOC16738.1"/>
    <property type="molecule type" value="Genomic_DNA"/>
</dbReference>
<keyword evidence="2" id="KW-0863">Zinc-finger</keyword>
<dbReference type="GO" id="GO:0008270">
    <property type="term" value="F:zinc ion binding"/>
    <property type="evidence" value="ECO:0007669"/>
    <property type="project" value="UniProtKB-KW"/>
</dbReference>
<feature type="zinc finger region" description="dksA C4-type" evidence="4">
    <location>
        <begin position="120"/>
        <end position="144"/>
    </location>
</feature>
<keyword evidence="1" id="KW-0479">Metal-binding</keyword>
<dbReference type="Pfam" id="PF01258">
    <property type="entry name" value="zf-dskA_traR"/>
    <property type="match status" value="1"/>
</dbReference>
<reference evidence="7" key="1">
    <citation type="submission" date="2017-08" db="EMBL/GenBank/DDBJ databases">
        <authorList>
            <person name="Varghese N."/>
            <person name="Submissions S."/>
        </authorList>
    </citation>
    <scope>NUCLEOTIDE SEQUENCE [LARGE SCALE GENOMIC DNA]</scope>
    <source>
        <strain evidence="7">JC22</strain>
    </source>
</reference>
<feature type="domain" description="Zinc finger DksA/TraR C4-type" evidence="5">
    <location>
        <begin position="115"/>
        <end position="143"/>
    </location>
</feature>
<evidence type="ECO:0000256" key="2">
    <source>
        <dbReference type="ARBA" id="ARBA00022771"/>
    </source>
</evidence>
<dbReference type="InterPro" id="IPR000962">
    <property type="entry name" value="Znf_DskA_TraR"/>
</dbReference>